<dbReference type="AlphaFoldDB" id="A0A5B7FEZ0"/>
<accession>A0A5B7FEZ0</accession>
<keyword evidence="3" id="KW-1185">Reference proteome</keyword>
<gene>
    <name evidence="2" type="ORF">E2C01_037789</name>
</gene>
<feature type="compositionally biased region" description="Polar residues" evidence="1">
    <location>
        <begin position="50"/>
        <end position="68"/>
    </location>
</feature>
<evidence type="ECO:0000256" key="1">
    <source>
        <dbReference type="SAM" id="MobiDB-lite"/>
    </source>
</evidence>
<name>A0A5B7FEZ0_PORTR</name>
<dbReference type="EMBL" id="VSRR010006137">
    <property type="protein sequence ID" value="MPC44125.1"/>
    <property type="molecule type" value="Genomic_DNA"/>
</dbReference>
<dbReference type="Proteomes" id="UP000324222">
    <property type="component" value="Unassembled WGS sequence"/>
</dbReference>
<reference evidence="2 3" key="1">
    <citation type="submission" date="2019-05" db="EMBL/GenBank/DDBJ databases">
        <title>Another draft genome of Portunus trituberculatus and its Hox gene families provides insights of decapod evolution.</title>
        <authorList>
            <person name="Jeong J.-H."/>
            <person name="Song I."/>
            <person name="Kim S."/>
            <person name="Choi T."/>
            <person name="Kim D."/>
            <person name="Ryu S."/>
            <person name="Kim W."/>
        </authorList>
    </citation>
    <scope>NUCLEOTIDE SEQUENCE [LARGE SCALE GENOMIC DNA]</scope>
    <source>
        <tissue evidence="2">Muscle</tissue>
    </source>
</reference>
<evidence type="ECO:0000313" key="2">
    <source>
        <dbReference type="EMBL" id="MPC44125.1"/>
    </source>
</evidence>
<organism evidence="2 3">
    <name type="scientific">Portunus trituberculatus</name>
    <name type="common">Swimming crab</name>
    <name type="synonym">Neptunus trituberculatus</name>
    <dbReference type="NCBI Taxonomy" id="210409"/>
    <lineage>
        <taxon>Eukaryota</taxon>
        <taxon>Metazoa</taxon>
        <taxon>Ecdysozoa</taxon>
        <taxon>Arthropoda</taxon>
        <taxon>Crustacea</taxon>
        <taxon>Multicrustacea</taxon>
        <taxon>Malacostraca</taxon>
        <taxon>Eumalacostraca</taxon>
        <taxon>Eucarida</taxon>
        <taxon>Decapoda</taxon>
        <taxon>Pleocyemata</taxon>
        <taxon>Brachyura</taxon>
        <taxon>Eubrachyura</taxon>
        <taxon>Portunoidea</taxon>
        <taxon>Portunidae</taxon>
        <taxon>Portuninae</taxon>
        <taxon>Portunus</taxon>
    </lineage>
</organism>
<proteinExistence type="predicted"/>
<comment type="caution">
    <text evidence="2">The sequence shown here is derived from an EMBL/GenBank/DDBJ whole genome shotgun (WGS) entry which is preliminary data.</text>
</comment>
<evidence type="ECO:0000313" key="3">
    <source>
        <dbReference type="Proteomes" id="UP000324222"/>
    </source>
</evidence>
<protein>
    <submittedName>
        <fullName evidence="2">Uncharacterized protein</fullName>
    </submittedName>
</protein>
<feature type="region of interest" description="Disordered" evidence="1">
    <location>
        <begin position="42"/>
        <end position="68"/>
    </location>
</feature>
<sequence>MMPLLKHHAWIASDLRHTTSSDNIYVLPGHILIVGERLARGGMGRHAGSGTKSPTQAPSRQCQPITFQ</sequence>